<dbReference type="InterPro" id="IPR051928">
    <property type="entry name" value="NorD/CobT"/>
</dbReference>
<dbReference type="KEGG" id="asem:NNL22_03960"/>
<dbReference type="PANTHER" id="PTHR41248:SF1">
    <property type="entry name" value="NORD PROTEIN"/>
    <property type="match status" value="1"/>
</dbReference>
<dbReference type="PROSITE" id="PS50234">
    <property type="entry name" value="VWFA"/>
    <property type="match status" value="1"/>
</dbReference>
<dbReference type="RefSeq" id="WP_251810426.1">
    <property type="nucleotide sequence ID" value="NZ_CP101527.1"/>
</dbReference>
<organism evidence="3 4">
    <name type="scientific">Alkalimarinus sediminis</name>
    <dbReference type="NCBI Taxonomy" id="1632866"/>
    <lineage>
        <taxon>Bacteria</taxon>
        <taxon>Pseudomonadati</taxon>
        <taxon>Pseudomonadota</taxon>
        <taxon>Gammaproteobacteria</taxon>
        <taxon>Alteromonadales</taxon>
        <taxon>Alteromonadaceae</taxon>
        <taxon>Alkalimarinus</taxon>
    </lineage>
</organism>
<dbReference type="SUPFAM" id="SSF53300">
    <property type="entry name" value="vWA-like"/>
    <property type="match status" value="1"/>
</dbReference>
<evidence type="ECO:0000313" key="3">
    <source>
        <dbReference type="EMBL" id="UZW75751.1"/>
    </source>
</evidence>
<dbReference type="Pfam" id="PF00092">
    <property type="entry name" value="VWA"/>
    <property type="match status" value="1"/>
</dbReference>
<name>A0A9E8HMR2_9ALTE</name>
<dbReference type="EMBL" id="CP101527">
    <property type="protein sequence ID" value="UZW75751.1"/>
    <property type="molecule type" value="Genomic_DNA"/>
</dbReference>
<accession>A0A9E8HMR2</accession>
<evidence type="ECO:0000313" key="4">
    <source>
        <dbReference type="Proteomes" id="UP001164472"/>
    </source>
</evidence>
<sequence length="609" mass="69550">MEEYVGIKWHEYITRKARTDFPDAAVYLKEQQLTLSIVFRALGGDPGLRIEAATPRDYYTRRSFLQKVASSHNQVELAWKDGETLRLPERLALFPDKELNRKLYIWLSALASQQNDEFESWFVDNQRLTATVLAKFNGLSMIYHELAKAFIRLRPKPEHLGQDDGAQEKAIQRAILDPGCERVFPPAKYAPMPVYLWLYPSGGVNGETEGMIADDPDADGTDSKSGKRKSKRKKAERQDSYNKNSGLMVFRLENLFSWSEFVPVDRAGDDSKEEDAESVADDLDVLSLSRDRKAASSSIKFDLDLPSADSDDLILGDGILLPEWDYRKNRYFDNHCCLLPVIADDAGSAELPSHLRSSAMKLRRQFSNLKPVRSWVNRQIDGEEIDMDAWQDFCSMRSQGQVSGDPRLYRSFSAQTRDLSCLMLADLSLSTDTYINNEQRVIDVIHDSLQLFSEALSSTGDRFALYGFSSRRRDHVRFNMIKNFNERYGEVVRGRIQALKPGYYTRMGTAIRQATKVLSVEKSHQRVLLILTDGKPNDLDCYEGRYGIEDTRMAIIEAKRLGLQPFCVTIDDEADEYLPYIFGNNAFVVIKDPQQLPNELPRLYVNLTQ</sequence>
<gene>
    <name evidence="3" type="ORF">NNL22_03960</name>
</gene>
<proteinExistence type="predicted"/>
<evidence type="ECO:0000256" key="1">
    <source>
        <dbReference type="SAM" id="MobiDB-lite"/>
    </source>
</evidence>
<dbReference type="InterPro" id="IPR036465">
    <property type="entry name" value="vWFA_dom_sf"/>
</dbReference>
<dbReference type="Proteomes" id="UP001164472">
    <property type="component" value="Chromosome"/>
</dbReference>
<evidence type="ECO:0000259" key="2">
    <source>
        <dbReference type="PROSITE" id="PS50234"/>
    </source>
</evidence>
<keyword evidence="4" id="KW-1185">Reference proteome</keyword>
<reference evidence="3" key="1">
    <citation type="submission" date="2022-07" db="EMBL/GenBank/DDBJ databases">
        <title>Alkalimarinus sp. nov., isolated from gut of a Alitta virens.</title>
        <authorList>
            <person name="Yang A.I."/>
            <person name="Shin N.-R."/>
        </authorList>
    </citation>
    <scope>NUCLEOTIDE SEQUENCE</scope>
    <source>
        <strain evidence="3">FA028</strain>
    </source>
</reference>
<dbReference type="Gene3D" id="3.40.50.410">
    <property type="entry name" value="von Willebrand factor, type A domain"/>
    <property type="match status" value="1"/>
</dbReference>
<dbReference type="CDD" id="cd01454">
    <property type="entry name" value="vWA_norD_type"/>
    <property type="match status" value="1"/>
</dbReference>
<feature type="domain" description="VWFA" evidence="2">
    <location>
        <begin position="420"/>
        <end position="603"/>
    </location>
</feature>
<dbReference type="SMART" id="SM00327">
    <property type="entry name" value="VWA"/>
    <property type="match status" value="1"/>
</dbReference>
<dbReference type="InterPro" id="IPR002035">
    <property type="entry name" value="VWF_A"/>
</dbReference>
<protein>
    <submittedName>
        <fullName evidence="3">VWA domain-containing protein</fullName>
    </submittedName>
</protein>
<dbReference type="AlphaFoldDB" id="A0A9E8HMR2"/>
<dbReference type="PANTHER" id="PTHR41248">
    <property type="entry name" value="NORD PROTEIN"/>
    <property type="match status" value="1"/>
</dbReference>
<feature type="region of interest" description="Disordered" evidence="1">
    <location>
        <begin position="208"/>
        <end position="239"/>
    </location>
</feature>
<feature type="compositionally biased region" description="Basic residues" evidence="1">
    <location>
        <begin position="226"/>
        <end position="235"/>
    </location>
</feature>